<accession>A0AAD5WUI1</accession>
<dbReference type="Proteomes" id="UP001201980">
    <property type="component" value="Unassembled WGS sequence"/>
</dbReference>
<organism evidence="2 3">
    <name type="scientific">Zalerion maritima</name>
    <dbReference type="NCBI Taxonomy" id="339359"/>
    <lineage>
        <taxon>Eukaryota</taxon>
        <taxon>Fungi</taxon>
        <taxon>Dikarya</taxon>
        <taxon>Ascomycota</taxon>
        <taxon>Pezizomycotina</taxon>
        <taxon>Sordariomycetes</taxon>
        <taxon>Lulworthiomycetidae</taxon>
        <taxon>Lulworthiales</taxon>
        <taxon>Lulworthiaceae</taxon>
        <taxon>Zalerion</taxon>
    </lineage>
</organism>
<name>A0AAD5WUI1_9PEZI</name>
<dbReference type="EMBL" id="JAKWBI020000080">
    <property type="protein sequence ID" value="KAJ2903486.1"/>
    <property type="molecule type" value="Genomic_DNA"/>
</dbReference>
<feature type="region of interest" description="Disordered" evidence="1">
    <location>
        <begin position="27"/>
        <end position="64"/>
    </location>
</feature>
<proteinExistence type="predicted"/>
<dbReference type="AlphaFoldDB" id="A0AAD5WUI1"/>
<evidence type="ECO:0000256" key="1">
    <source>
        <dbReference type="SAM" id="MobiDB-lite"/>
    </source>
</evidence>
<comment type="caution">
    <text evidence="2">The sequence shown here is derived from an EMBL/GenBank/DDBJ whole genome shotgun (WGS) entry which is preliminary data.</text>
</comment>
<feature type="compositionally biased region" description="Basic residues" evidence="1">
    <location>
        <begin position="256"/>
        <end position="276"/>
    </location>
</feature>
<keyword evidence="3" id="KW-1185">Reference proteome</keyword>
<feature type="compositionally biased region" description="Basic and acidic residues" evidence="1">
    <location>
        <begin position="302"/>
        <end position="335"/>
    </location>
</feature>
<sequence>MTPDRRRSLERQLKDLKELARHDAELAQLLEERRNATQSQVPKTPLARHRPRQSVEKEDFVPSDSDIGGLGSSGTWRRNQRLGVKISEITKLSLRSNLRQWGDWKDDLDRLFRSDSDRYATATRRIDKALDFMDSYIRSLWKVEVRRSSDIEFRYDNFTQWARKMINGGTDGNISLYEKYDEAKQLDNQSPFEFDAYLTSLEALMDDIGSRGFAISFFTKLQRSLRNQIKASGDTLPKDRREIVAKAQRAWEATRYSRKRNNSQQRPRSRSPKRARYNYEGSSSYRPRYNDHHHSQSHHTKDKYEHPHKRYEPRGRSRERKNDRKEDPSSSVTRD</sequence>
<evidence type="ECO:0000313" key="3">
    <source>
        <dbReference type="Proteomes" id="UP001201980"/>
    </source>
</evidence>
<evidence type="ECO:0000313" key="2">
    <source>
        <dbReference type="EMBL" id="KAJ2903486.1"/>
    </source>
</evidence>
<gene>
    <name evidence="2" type="ORF">MKZ38_009885</name>
</gene>
<feature type="region of interest" description="Disordered" evidence="1">
    <location>
        <begin position="249"/>
        <end position="335"/>
    </location>
</feature>
<protein>
    <submittedName>
        <fullName evidence="2">Uncharacterized protein</fullName>
    </submittedName>
</protein>
<reference evidence="2" key="1">
    <citation type="submission" date="2022-07" db="EMBL/GenBank/DDBJ databases">
        <title>Draft genome sequence of Zalerion maritima ATCC 34329, a (micro)plastics degrading marine fungus.</title>
        <authorList>
            <person name="Paco A."/>
            <person name="Goncalves M.F.M."/>
            <person name="Rocha-Santos T.A.P."/>
            <person name="Alves A."/>
        </authorList>
    </citation>
    <scope>NUCLEOTIDE SEQUENCE</scope>
    <source>
        <strain evidence="2">ATCC 34329</strain>
    </source>
</reference>